<evidence type="ECO:0000256" key="6">
    <source>
        <dbReference type="ARBA" id="ARBA00022840"/>
    </source>
</evidence>
<name>A0ABW7XP59_9MICO</name>
<dbReference type="Gene3D" id="2.60.200.40">
    <property type="match status" value="1"/>
</dbReference>
<keyword evidence="5 10" id="KW-0418">Kinase</keyword>
<evidence type="ECO:0000256" key="7">
    <source>
        <dbReference type="ARBA" id="ARBA00023209"/>
    </source>
</evidence>
<evidence type="ECO:0000313" key="11">
    <source>
        <dbReference type="Proteomes" id="UP001611580"/>
    </source>
</evidence>
<keyword evidence="3 10" id="KW-0808">Transferase</keyword>
<comment type="similarity">
    <text evidence="2">Belongs to the diacylglycerol/lipid kinase family.</text>
</comment>
<dbReference type="SUPFAM" id="SSF111331">
    <property type="entry name" value="NAD kinase/diacylglycerol kinase-like"/>
    <property type="match status" value="1"/>
</dbReference>
<dbReference type="RefSeq" id="WP_397406158.1">
    <property type="nucleotide sequence ID" value="NZ_JBIRYI010000012.1"/>
</dbReference>
<keyword evidence="11" id="KW-1185">Reference proteome</keyword>
<dbReference type="InterPro" id="IPR001206">
    <property type="entry name" value="Diacylglycerol_kinase_cat_dom"/>
</dbReference>
<dbReference type="PANTHER" id="PTHR12358:SF106">
    <property type="entry name" value="LIPID KINASE YEGS"/>
    <property type="match status" value="1"/>
</dbReference>
<dbReference type="Proteomes" id="UP001611580">
    <property type="component" value="Unassembled WGS sequence"/>
</dbReference>
<gene>
    <name evidence="10" type="ORF">ACH47X_19385</name>
</gene>
<dbReference type="PROSITE" id="PS50146">
    <property type="entry name" value="DAGK"/>
    <property type="match status" value="1"/>
</dbReference>
<feature type="domain" description="DAGKc" evidence="9">
    <location>
        <begin position="1"/>
        <end position="133"/>
    </location>
</feature>
<reference evidence="10 11" key="1">
    <citation type="submission" date="2024-10" db="EMBL/GenBank/DDBJ databases">
        <title>The Natural Products Discovery Center: Release of the First 8490 Sequenced Strains for Exploring Actinobacteria Biosynthetic Diversity.</title>
        <authorList>
            <person name="Kalkreuter E."/>
            <person name="Kautsar S.A."/>
            <person name="Yang D."/>
            <person name="Bader C.D."/>
            <person name="Teijaro C.N."/>
            <person name="Fluegel L."/>
            <person name="Davis C.M."/>
            <person name="Simpson J.R."/>
            <person name="Lauterbach L."/>
            <person name="Steele A.D."/>
            <person name="Gui C."/>
            <person name="Meng S."/>
            <person name="Li G."/>
            <person name="Viehrig K."/>
            <person name="Ye F."/>
            <person name="Su P."/>
            <person name="Kiefer A.F."/>
            <person name="Nichols A."/>
            <person name="Cepeda A.J."/>
            <person name="Yan W."/>
            <person name="Fan B."/>
            <person name="Jiang Y."/>
            <person name="Adhikari A."/>
            <person name="Zheng C.-J."/>
            <person name="Schuster L."/>
            <person name="Cowan T.M."/>
            <person name="Smanski M.J."/>
            <person name="Chevrette M.G."/>
            <person name="De Carvalho L.P.S."/>
            <person name="Shen B."/>
        </authorList>
    </citation>
    <scope>NUCLEOTIDE SEQUENCE [LARGE SCALE GENOMIC DNA]</scope>
    <source>
        <strain evidence="10 11">NPDC019481</strain>
    </source>
</reference>
<evidence type="ECO:0000256" key="2">
    <source>
        <dbReference type="ARBA" id="ARBA00005983"/>
    </source>
</evidence>
<organism evidence="10 11">
    <name type="scientific">Promicromonospora kroppenstedtii</name>
    <dbReference type="NCBI Taxonomy" id="440482"/>
    <lineage>
        <taxon>Bacteria</taxon>
        <taxon>Bacillati</taxon>
        <taxon>Actinomycetota</taxon>
        <taxon>Actinomycetes</taxon>
        <taxon>Micrococcales</taxon>
        <taxon>Promicromonosporaceae</taxon>
        <taxon>Promicromonospora</taxon>
    </lineage>
</organism>
<evidence type="ECO:0000259" key="9">
    <source>
        <dbReference type="PROSITE" id="PS50146"/>
    </source>
</evidence>
<evidence type="ECO:0000313" key="10">
    <source>
        <dbReference type="EMBL" id="MFI2489081.1"/>
    </source>
</evidence>
<evidence type="ECO:0000256" key="1">
    <source>
        <dbReference type="ARBA" id="ARBA00001946"/>
    </source>
</evidence>
<keyword evidence="8" id="KW-1208">Phospholipid metabolism</keyword>
<keyword evidence="7" id="KW-0594">Phospholipid biosynthesis</keyword>
<dbReference type="PANTHER" id="PTHR12358">
    <property type="entry name" value="SPHINGOSINE KINASE"/>
    <property type="match status" value="1"/>
</dbReference>
<sequence length="314" mass="32924">MSARVGIIWNPSKTTRESLETALRKAASAGRSDVDQQWFETTPDDPGQGAAARAIEAGADVLVAAGGDGTVRAVAEHLAESGADVDLGIVPLGTGNLLARNLRVPLLNPAAAFRRALTGEARALDVGWLEIDLEGGTERHAFAVMAGFGLDAHMITETDDDLKDKVGWLAYVESLGRALSASGTLDVRITADGRELDRNSAHTLLVGNCGMLQAGITLLPDADPGDGELDLLVLSADGAAGWVDTLRNMVWDNGIKRVLGGGASAESSESATHGRVRSLQVELAEPRVFEIDGEDLGETTRVSVTVQEGAVRVR</sequence>
<dbReference type="EC" id="2.7.1.-" evidence="10"/>
<evidence type="ECO:0000256" key="4">
    <source>
        <dbReference type="ARBA" id="ARBA00022741"/>
    </source>
</evidence>
<dbReference type="InterPro" id="IPR016064">
    <property type="entry name" value="NAD/diacylglycerol_kinase_sf"/>
</dbReference>
<evidence type="ECO:0000256" key="8">
    <source>
        <dbReference type="ARBA" id="ARBA00023264"/>
    </source>
</evidence>
<accession>A0ABW7XP59</accession>
<dbReference type="InterPro" id="IPR045540">
    <property type="entry name" value="YegS/DAGK_C"/>
</dbReference>
<evidence type="ECO:0000256" key="5">
    <source>
        <dbReference type="ARBA" id="ARBA00022777"/>
    </source>
</evidence>
<comment type="cofactor">
    <cofactor evidence="1">
        <name>Mg(2+)</name>
        <dbReference type="ChEBI" id="CHEBI:18420"/>
    </cofactor>
</comment>
<proteinExistence type="inferred from homology"/>
<dbReference type="Pfam" id="PF19279">
    <property type="entry name" value="YegS_C"/>
    <property type="match status" value="1"/>
</dbReference>
<keyword evidence="7" id="KW-0443">Lipid metabolism</keyword>
<keyword evidence="7" id="KW-0444">Lipid biosynthesis</keyword>
<comment type="caution">
    <text evidence="10">The sequence shown here is derived from an EMBL/GenBank/DDBJ whole genome shotgun (WGS) entry which is preliminary data.</text>
</comment>
<dbReference type="InterPro" id="IPR050187">
    <property type="entry name" value="Lipid_Phosphate_FormReg"/>
</dbReference>
<evidence type="ECO:0000256" key="3">
    <source>
        <dbReference type="ARBA" id="ARBA00022679"/>
    </source>
</evidence>
<dbReference type="Pfam" id="PF00781">
    <property type="entry name" value="DAGK_cat"/>
    <property type="match status" value="1"/>
</dbReference>
<dbReference type="GO" id="GO:0016301">
    <property type="term" value="F:kinase activity"/>
    <property type="evidence" value="ECO:0007669"/>
    <property type="project" value="UniProtKB-KW"/>
</dbReference>
<dbReference type="Gene3D" id="3.40.50.10330">
    <property type="entry name" value="Probable inorganic polyphosphate/atp-NAD kinase, domain 1"/>
    <property type="match status" value="1"/>
</dbReference>
<dbReference type="EMBL" id="JBIRYI010000012">
    <property type="protein sequence ID" value="MFI2489081.1"/>
    <property type="molecule type" value="Genomic_DNA"/>
</dbReference>
<dbReference type="SMART" id="SM00046">
    <property type="entry name" value="DAGKc"/>
    <property type="match status" value="1"/>
</dbReference>
<keyword evidence="6" id="KW-0067">ATP-binding</keyword>
<dbReference type="InterPro" id="IPR017438">
    <property type="entry name" value="ATP-NAD_kinase_N"/>
</dbReference>
<protein>
    <submittedName>
        <fullName evidence="10">Diacylglycerol/lipid kinase family protein</fullName>
        <ecNumber evidence="10">2.7.1.-</ecNumber>
    </submittedName>
</protein>
<keyword evidence="4" id="KW-0547">Nucleotide-binding</keyword>